<reference evidence="2" key="1">
    <citation type="submission" date="2021-02" db="EMBL/GenBank/DDBJ databases">
        <authorList>
            <person name="Nowell W R."/>
        </authorList>
    </citation>
    <scope>NUCLEOTIDE SEQUENCE</scope>
</reference>
<protein>
    <submittedName>
        <fullName evidence="2">Uncharacterized protein</fullName>
    </submittedName>
</protein>
<proteinExistence type="predicted"/>
<evidence type="ECO:0000313" key="1">
    <source>
        <dbReference type="EMBL" id="CAF1070216.1"/>
    </source>
</evidence>
<dbReference type="AlphaFoldDB" id="A0A8S2K4E0"/>
<gene>
    <name evidence="1" type="ORF">OVA965_LOCUS17856</name>
    <name evidence="2" type="ORF">TMI583_LOCUS17867</name>
</gene>
<dbReference type="Proteomes" id="UP000677228">
    <property type="component" value="Unassembled WGS sequence"/>
</dbReference>
<comment type="caution">
    <text evidence="2">The sequence shown here is derived from an EMBL/GenBank/DDBJ whole genome shotgun (WGS) entry which is preliminary data.</text>
</comment>
<name>A0A8S2K4E0_9BILA</name>
<sequence length="719" mass="78135">MVRIHPYPPCIGLSPSGKALGFDPSMRSLEEKVKNGTSTKMNENNIIKRPKRPFKAISSFGIIAAVGATGTLAACDLLGDDGRNLNSSQEQLDQIAAPARTVTYSAYARFFKGTGSFISRLNGLLSYSLQLPADSTITNETYPPLEEAIAAGTIYISILVQLNGYSRALSIPITVTKPTSVEANAILQGIELDTTDLHVSFAAYQRFATSGLIDTVGFISELNLLLTGANLPGGQTAKQLILPENVKVDETSIVKDSPLPTTRKVEFRLTHQIGENQIVSRPFIMTFHISRLSDDELQSFLKKVVPNYPSGSLSVSYTEYKTYLKDSKENNFLFALNELIKSGHSDPQQATLIDPTVTFGSMSSLKSLHPNINKDLKLFDGTEIKNVNKGLLVPNSRQNVTFEVVLAGVISTVTLNFVLSPLTADEAKAALNAIAFPTDTVDVNYSAYNRFVTNPSLNFVDDLNRLLNSSTPLVLPYNAKIGNVINRGESQSGNDRRISFSVELISEVRNVEINVSINPRNQTEAATELAAFGTLLGTSVEPTSAISHSSYLHVDSITRPSLATGERTIQFRIVKEGASRTVEVTLNVGLLTASSGGVDGEFETLVNESNFPQSATVMIGQDKDTILSDEFSLPVDIIASSDADLYNILQTEGYLLGGTHLIESYVPYENYFEAIRDARMDGSGTKTREVIGYVLGGTMKPVRGFKNINISSAVVWRPQ</sequence>
<evidence type="ECO:0000313" key="3">
    <source>
        <dbReference type="Proteomes" id="UP000682733"/>
    </source>
</evidence>
<accession>A0A8S2K4E0</accession>
<dbReference type="Proteomes" id="UP000682733">
    <property type="component" value="Unassembled WGS sequence"/>
</dbReference>
<organism evidence="2 3">
    <name type="scientific">Didymodactylos carnosus</name>
    <dbReference type="NCBI Taxonomy" id="1234261"/>
    <lineage>
        <taxon>Eukaryota</taxon>
        <taxon>Metazoa</taxon>
        <taxon>Spiralia</taxon>
        <taxon>Gnathifera</taxon>
        <taxon>Rotifera</taxon>
        <taxon>Eurotatoria</taxon>
        <taxon>Bdelloidea</taxon>
        <taxon>Philodinida</taxon>
        <taxon>Philodinidae</taxon>
        <taxon>Didymodactylos</taxon>
    </lineage>
</organism>
<evidence type="ECO:0000313" key="2">
    <source>
        <dbReference type="EMBL" id="CAF3834655.1"/>
    </source>
</evidence>
<dbReference type="EMBL" id="CAJNOK010008686">
    <property type="protein sequence ID" value="CAF1070216.1"/>
    <property type="molecule type" value="Genomic_DNA"/>
</dbReference>
<dbReference type="EMBL" id="CAJOBA010008701">
    <property type="protein sequence ID" value="CAF3834655.1"/>
    <property type="molecule type" value="Genomic_DNA"/>
</dbReference>